<comment type="caution">
    <text evidence="2">The sequence shown here is derived from an EMBL/GenBank/DDBJ whole genome shotgun (WGS) entry which is preliminary data.</text>
</comment>
<organism evidence="2 3">
    <name type="scientific">Monodon monoceros</name>
    <name type="common">Narwhal</name>
    <name type="synonym">Ceratodon monodon</name>
    <dbReference type="NCBI Taxonomy" id="40151"/>
    <lineage>
        <taxon>Eukaryota</taxon>
        <taxon>Metazoa</taxon>
        <taxon>Chordata</taxon>
        <taxon>Craniata</taxon>
        <taxon>Vertebrata</taxon>
        <taxon>Euteleostomi</taxon>
        <taxon>Mammalia</taxon>
        <taxon>Eutheria</taxon>
        <taxon>Laurasiatheria</taxon>
        <taxon>Artiodactyla</taxon>
        <taxon>Whippomorpha</taxon>
        <taxon>Cetacea</taxon>
        <taxon>Odontoceti</taxon>
        <taxon>Monodontidae</taxon>
        <taxon>Monodon</taxon>
    </lineage>
</organism>
<sequence length="86" mass="9296">MGDAGAAPIPEITGPLGHRQPPAEKELPALNHCHWKPQEETRGGDEEERQQAATRKTPGCRMARTPQPSMKAAPGKEPLDQPCPLP</sequence>
<accession>A0A4U1F990</accession>
<protein>
    <submittedName>
        <fullName evidence="2">Uncharacterized protein</fullName>
    </submittedName>
</protein>
<gene>
    <name evidence="2" type="ORF">EI555_012546</name>
</gene>
<evidence type="ECO:0000256" key="1">
    <source>
        <dbReference type="SAM" id="MobiDB-lite"/>
    </source>
</evidence>
<dbReference type="Proteomes" id="UP000308365">
    <property type="component" value="Unassembled WGS sequence"/>
</dbReference>
<proteinExistence type="predicted"/>
<name>A0A4U1F990_MONMO</name>
<feature type="region of interest" description="Disordered" evidence="1">
    <location>
        <begin position="1"/>
        <end position="86"/>
    </location>
</feature>
<dbReference type="EMBL" id="RWIC01000292">
    <property type="protein sequence ID" value="TKC46004.1"/>
    <property type="molecule type" value="Genomic_DNA"/>
</dbReference>
<evidence type="ECO:0000313" key="3">
    <source>
        <dbReference type="Proteomes" id="UP000308365"/>
    </source>
</evidence>
<reference evidence="3" key="1">
    <citation type="journal article" date="2019" name="IScience">
        <title>Narwhal Genome Reveals Long-Term Low Genetic Diversity despite Current Large Abundance Size.</title>
        <authorList>
            <person name="Westbury M.V."/>
            <person name="Petersen B."/>
            <person name="Garde E."/>
            <person name="Heide-Jorgensen M.P."/>
            <person name="Lorenzen E.D."/>
        </authorList>
    </citation>
    <scope>NUCLEOTIDE SEQUENCE [LARGE SCALE GENOMIC DNA]</scope>
</reference>
<dbReference type="AlphaFoldDB" id="A0A4U1F990"/>
<evidence type="ECO:0000313" key="2">
    <source>
        <dbReference type="EMBL" id="TKC46004.1"/>
    </source>
</evidence>